<dbReference type="InterPro" id="IPR036388">
    <property type="entry name" value="WH-like_DNA-bd_sf"/>
</dbReference>
<dbReference type="PANTHER" id="PTHR30537:SF5">
    <property type="entry name" value="HTH-TYPE TRANSCRIPTIONAL ACTIVATOR TTDR-RELATED"/>
    <property type="match status" value="1"/>
</dbReference>
<accession>A0A085UVE0</accession>
<feature type="domain" description="HTH lysR-type" evidence="5">
    <location>
        <begin position="1"/>
        <end position="59"/>
    </location>
</feature>
<dbReference type="RefSeq" id="WP_047578164.1">
    <property type="nucleotide sequence ID" value="NZ_JPQT01000130.1"/>
</dbReference>
<evidence type="ECO:0000256" key="1">
    <source>
        <dbReference type="ARBA" id="ARBA00009437"/>
    </source>
</evidence>
<dbReference type="InterPro" id="IPR000847">
    <property type="entry name" value="LysR_HTH_N"/>
</dbReference>
<sequence length="314" mass="35152">MSQTLDLSFFYLLANQGSLAATARELGVTPPAVSKRLTALEARLGIRLVNRTTRSMSLTAEGELYFSHAARILTQIDEVEQLVSSSRATPKGLIRVNASLGFGRRYIGPALAAFFSRYPEVEIQLEISDHPLDLATHGFDLGIRFGTLPDAAFHARKIASNRRLLCASPLYLDKHGVPERLADLQQHNCIFLRQNETPYGVWSFTSGSRTQNIKVRGALGCNDGEVALNWALEGYGILLRAEWDIARYVRSGRLRLVLEDQTPTRADVYAVYPQQLHLSARVRSLIDFLVERFRHIDNLDDPELALHGDRPTKI</sequence>
<name>A0A085UVE0_PSESX</name>
<dbReference type="InterPro" id="IPR058163">
    <property type="entry name" value="LysR-type_TF_proteobact-type"/>
</dbReference>
<organism evidence="6 7">
    <name type="scientific">Pseudomonas syringae</name>
    <dbReference type="NCBI Taxonomy" id="317"/>
    <lineage>
        <taxon>Bacteria</taxon>
        <taxon>Pseudomonadati</taxon>
        <taxon>Pseudomonadota</taxon>
        <taxon>Gammaproteobacteria</taxon>
        <taxon>Pseudomonadales</taxon>
        <taxon>Pseudomonadaceae</taxon>
        <taxon>Pseudomonas</taxon>
    </lineage>
</organism>
<dbReference type="FunFam" id="1.10.10.10:FF:000001">
    <property type="entry name" value="LysR family transcriptional regulator"/>
    <property type="match status" value="1"/>
</dbReference>
<dbReference type="EMBL" id="JPQT01000130">
    <property type="protein sequence ID" value="KFE47153.1"/>
    <property type="molecule type" value="Genomic_DNA"/>
</dbReference>
<dbReference type="PANTHER" id="PTHR30537">
    <property type="entry name" value="HTH-TYPE TRANSCRIPTIONAL REGULATOR"/>
    <property type="match status" value="1"/>
</dbReference>
<dbReference type="Gene3D" id="3.40.190.290">
    <property type="match status" value="1"/>
</dbReference>
<dbReference type="GO" id="GO:0003700">
    <property type="term" value="F:DNA-binding transcription factor activity"/>
    <property type="evidence" value="ECO:0007669"/>
    <property type="project" value="InterPro"/>
</dbReference>
<evidence type="ECO:0000256" key="2">
    <source>
        <dbReference type="ARBA" id="ARBA00023015"/>
    </source>
</evidence>
<dbReference type="SUPFAM" id="SSF53850">
    <property type="entry name" value="Periplasmic binding protein-like II"/>
    <property type="match status" value="1"/>
</dbReference>
<comment type="caution">
    <text evidence="6">The sequence shown here is derived from an EMBL/GenBank/DDBJ whole genome shotgun (WGS) entry which is preliminary data.</text>
</comment>
<evidence type="ECO:0000256" key="4">
    <source>
        <dbReference type="ARBA" id="ARBA00023163"/>
    </source>
</evidence>
<dbReference type="PATRIC" id="fig|317.174.peg.4861"/>
<dbReference type="SUPFAM" id="SSF46785">
    <property type="entry name" value="Winged helix' DNA-binding domain"/>
    <property type="match status" value="1"/>
</dbReference>
<evidence type="ECO:0000313" key="7">
    <source>
        <dbReference type="Proteomes" id="UP000028643"/>
    </source>
</evidence>
<reference evidence="6 7" key="1">
    <citation type="submission" date="2014-07" db="EMBL/GenBank/DDBJ databases">
        <title>Draft Genome Sequences of Environmental Pseudomonas syringae strains.</title>
        <authorList>
            <person name="Baltrus D.A."/>
            <person name="Berge O."/>
            <person name="Morris C."/>
        </authorList>
    </citation>
    <scope>NUCLEOTIDE SEQUENCE [LARGE SCALE GENOMIC DNA]</scope>
    <source>
        <strain evidence="6 7">CEB003</strain>
    </source>
</reference>
<proteinExistence type="inferred from homology"/>
<dbReference type="Gene3D" id="1.10.10.10">
    <property type="entry name" value="Winged helix-like DNA-binding domain superfamily/Winged helix DNA-binding domain"/>
    <property type="match status" value="1"/>
</dbReference>
<keyword evidence="2" id="KW-0805">Transcription regulation</keyword>
<keyword evidence="4" id="KW-0804">Transcription</keyword>
<dbReference type="InterPro" id="IPR005119">
    <property type="entry name" value="LysR_subst-bd"/>
</dbReference>
<comment type="similarity">
    <text evidence="1">Belongs to the LysR transcriptional regulatory family.</text>
</comment>
<evidence type="ECO:0000256" key="3">
    <source>
        <dbReference type="ARBA" id="ARBA00023125"/>
    </source>
</evidence>
<dbReference type="AlphaFoldDB" id="A0A085UVE0"/>
<dbReference type="Pfam" id="PF03466">
    <property type="entry name" value="LysR_substrate"/>
    <property type="match status" value="1"/>
</dbReference>
<protein>
    <submittedName>
        <fullName evidence="6">LysR family transcriptional regulator</fullName>
    </submittedName>
</protein>
<dbReference type="CDD" id="cd08479">
    <property type="entry name" value="PBP2_CrgA_like_9"/>
    <property type="match status" value="1"/>
</dbReference>
<dbReference type="InterPro" id="IPR036390">
    <property type="entry name" value="WH_DNA-bd_sf"/>
</dbReference>
<gene>
    <name evidence="6" type="ORF">IV02_23770</name>
</gene>
<dbReference type="Proteomes" id="UP000028643">
    <property type="component" value="Unassembled WGS sequence"/>
</dbReference>
<dbReference type="FunFam" id="3.40.190.290:FF:000001">
    <property type="entry name" value="Transcriptional regulator, LysR family"/>
    <property type="match status" value="1"/>
</dbReference>
<dbReference type="PROSITE" id="PS50931">
    <property type="entry name" value="HTH_LYSR"/>
    <property type="match status" value="1"/>
</dbReference>
<keyword evidence="3" id="KW-0238">DNA-binding</keyword>
<evidence type="ECO:0000313" key="6">
    <source>
        <dbReference type="EMBL" id="KFE47153.1"/>
    </source>
</evidence>
<dbReference type="Pfam" id="PF00126">
    <property type="entry name" value="HTH_1"/>
    <property type="match status" value="1"/>
</dbReference>
<evidence type="ECO:0000259" key="5">
    <source>
        <dbReference type="PROSITE" id="PS50931"/>
    </source>
</evidence>
<dbReference type="GO" id="GO:0003677">
    <property type="term" value="F:DNA binding"/>
    <property type="evidence" value="ECO:0007669"/>
    <property type="project" value="UniProtKB-KW"/>
</dbReference>